<reference evidence="1 2" key="2">
    <citation type="journal article" date="2022" name="Mol. Ecol. Resour.">
        <title>The genomes of chicory, endive, great burdock and yacon provide insights into Asteraceae paleo-polyploidization history and plant inulin production.</title>
        <authorList>
            <person name="Fan W."/>
            <person name="Wang S."/>
            <person name="Wang H."/>
            <person name="Wang A."/>
            <person name="Jiang F."/>
            <person name="Liu H."/>
            <person name="Zhao H."/>
            <person name="Xu D."/>
            <person name="Zhang Y."/>
        </authorList>
    </citation>
    <scope>NUCLEOTIDE SEQUENCE [LARGE SCALE GENOMIC DNA]</scope>
    <source>
        <strain evidence="2">cv. Yunnan</strain>
        <tissue evidence="1">Leaves</tissue>
    </source>
</reference>
<comment type="caution">
    <text evidence="1">The sequence shown here is derived from an EMBL/GenBank/DDBJ whole genome shotgun (WGS) entry which is preliminary data.</text>
</comment>
<dbReference type="EMBL" id="CM042038">
    <property type="protein sequence ID" value="KAI3730648.1"/>
    <property type="molecule type" value="Genomic_DNA"/>
</dbReference>
<name>A0ACB9C8T7_9ASTR</name>
<keyword evidence="2" id="KW-1185">Reference proteome</keyword>
<evidence type="ECO:0000313" key="2">
    <source>
        <dbReference type="Proteomes" id="UP001056120"/>
    </source>
</evidence>
<reference evidence="2" key="1">
    <citation type="journal article" date="2022" name="Mol. Ecol. Resour.">
        <title>The genomes of chicory, endive, great burdock and yacon provide insights into Asteraceae palaeo-polyploidization history and plant inulin production.</title>
        <authorList>
            <person name="Fan W."/>
            <person name="Wang S."/>
            <person name="Wang H."/>
            <person name="Wang A."/>
            <person name="Jiang F."/>
            <person name="Liu H."/>
            <person name="Zhao H."/>
            <person name="Xu D."/>
            <person name="Zhang Y."/>
        </authorList>
    </citation>
    <scope>NUCLEOTIDE SEQUENCE [LARGE SCALE GENOMIC DNA]</scope>
    <source>
        <strain evidence="2">cv. Yunnan</strain>
    </source>
</reference>
<dbReference type="Proteomes" id="UP001056120">
    <property type="component" value="Linkage Group LG21"/>
</dbReference>
<sequence length="80" mass="8873">MGLKRRAFFFVLVTAIMLLVTGMNATRVLKVDPTVLGKHGLWNQLPRGPVPPSGPSLCHNMIGPFKQSQFENMFKVSSKC</sequence>
<proteinExistence type="predicted"/>
<organism evidence="1 2">
    <name type="scientific">Smallanthus sonchifolius</name>
    <dbReference type="NCBI Taxonomy" id="185202"/>
    <lineage>
        <taxon>Eukaryota</taxon>
        <taxon>Viridiplantae</taxon>
        <taxon>Streptophyta</taxon>
        <taxon>Embryophyta</taxon>
        <taxon>Tracheophyta</taxon>
        <taxon>Spermatophyta</taxon>
        <taxon>Magnoliopsida</taxon>
        <taxon>eudicotyledons</taxon>
        <taxon>Gunneridae</taxon>
        <taxon>Pentapetalae</taxon>
        <taxon>asterids</taxon>
        <taxon>campanulids</taxon>
        <taxon>Asterales</taxon>
        <taxon>Asteraceae</taxon>
        <taxon>Asteroideae</taxon>
        <taxon>Heliantheae alliance</taxon>
        <taxon>Millerieae</taxon>
        <taxon>Smallanthus</taxon>
    </lineage>
</organism>
<evidence type="ECO:0000313" key="1">
    <source>
        <dbReference type="EMBL" id="KAI3730648.1"/>
    </source>
</evidence>
<accession>A0ACB9C8T7</accession>
<gene>
    <name evidence="1" type="ORF">L1987_61820</name>
</gene>
<protein>
    <submittedName>
        <fullName evidence="1">Uncharacterized protein</fullName>
    </submittedName>
</protein>